<feature type="region of interest" description="Disordered" evidence="1">
    <location>
        <begin position="92"/>
        <end position="135"/>
    </location>
</feature>
<dbReference type="Proteomes" id="UP000298030">
    <property type="component" value="Unassembled WGS sequence"/>
</dbReference>
<name>A0A4Y7T0E3_COPMI</name>
<keyword evidence="3" id="KW-1185">Reference proteome</keyword>
<evidence type="ECO:0000313" key="3">
    <source>
        <dbReference type="Proteomes" id="UP000298030"/>
    </source>
</evidence>
<protein>
    <submittedName>
        <fullName evidence="2">Uncharacterized protein</fullName>
    </submittedName>
</protein>
<organism evidence="2 3">
    <name type="scientific">Coprinellus micaceus</name>
    <name type="common">Glistening ink-cap mushroom</name>
    <name type="synonym">Coprinus micaceus</name>
    <dbReference type="NCBI Taxonomy" id="71717"/>
    <lineage>
        <taxon>Eukaryota</taxon>
        <taxon>Fungi</taxon>
        <taxon>Dikarya</taxon>
        <taxon>Basidiomycota</taxon>
        <taxon>Agaricomycotina</taxon>
        <taxon>Agaricomycetes</taxon>
        <taxon>Agaricomycetidae</taxon>
        <taxon>Agaricales</taxon>
        <taxon>Agaricineae</taxon>
        <taxon>Psathyrellaceae</taxon>
        <taxon>Coprinellus</taxon>
    </lineage>
</organism>
<evidence type="ECO:0000256" key="1">
    <source>
        <dbReference type="SAM" id="MobiDB-lite"/>
    </source>
</evidence>
<evidence type="ECO:0000313" key="2">
    <source>
        <dbReference type="EMBL" id="TEB27610.1"/>
    </source>
</evidence>
<gene>
    <name evidence="2" type="ORF">FA13DRAFT_876269</name>
</gene>
<sequence>MVLSPTKVMIASTGLHGRLVLDERLPRRRHCWVALSLGLGPQRRRTFSSTRPTFATRSGFFRQIGSSANLQASLRFNGLHFDPCATNLRLRSTSNGLGRPRNLPSKGCLPRKSTRSSTAPGEISSSFPRPDSNARNHCSSLVRDPLLIQHGNVPYRNGSIFSDKWSLLTV</sequence>
<dbReference type="EMBL" id="QPFP01000039">
    <property type="protein sequence ID" value="TEB27610.1"/>
    <property type="molecule type" value="Genomic_DNA"/>
</dbReference>
<proteinExistence type="predicted"/>
<reference evidence="2 3" key="1">
    <citation type="journal article" date="2019" name="Nat. Ecol. Evol.">
        <title>Megaphylogeny resolves global patterns of mushroom evolution.</title>
        <authorList>
            <person name="Varga T."/>
            <person name="Krizsan K."/>
            <person name="Foldi C."/>
            <person name="Dima B."/>
            <person name="Sanchez-Garcia M."/>
            <person name="Sanchez-Ramirez S."/>
            <person name="Szollosi G.J."/>
            <person name="Szarkandi J.G."/>
            <person name="Papp V."/>
            <person name="Albert L."/>
            <person name="Andreopoulos W."/>
            <person name="Angelini C."/>
            <person name="Antonin V."/>
            <person name="Barry K.W."/>
            <person name="Bougher N.L."/>
            <person name="Buchanan P."/>
            <person name="Buyck B."/>
            <person name="Bense V."/>
            <person name="Catcheside P."/>
            <person name="Chovatia M."/>
            <person name="Cooper J."/>
            <person name="Damon W."/>
            <person name="Desjardin D."/>
            <person name="Finy P."/>
            <person name="Geml J."/>
            <person name="Haridas S."/>
            <person name="Hughes K."/>
            <person name="Justo A."/>
            <person name="Karasinski D."/>
            <person name="Kautmanova I."/>
            <person name="Kiss B."/>
            <person name="Kocsube S."/>
            <person name="Kotiranta H."/>
            <person name="LaButti K.M."/>
            <person name="Lechner B.E."/>
            <person name="Liimatainen K."/>
            <person name="Lipzen A."/>
            <person name="Lukacs Z."/>
            <person name="Mihaltcheva S."/>
            <person name="Morgado L.N."/>
            <person name="Niskanen T."/>
            <person name="Noordeloos M.E."/>
            <person name="Ohm R.A."/>
            <person name="Ortiz-Santana B."/>
            <person name="Ovrebo C."/>
            <person name="Racz N."/>
            <person name="Riley R."/>
            <person name="Savchenko A."/>
            <person name="Shiryaev A."/>
            <person name="Soop K."/>
            <person name="Spirin V."/>
            <person name="Szebenyi C."/>
            <person name="Tomsovsky M."/>
            <person name="Tulloss R.E."/>
            <person name="Uehling J."/>
            <person name="Grigoriev I.V."/>
            <person name="Vagvolgyi C."/>
            <person name="Papp T."/>
            <person name="Martin F.M."/>
            <person name="Miettinen O."/>
            <person name="Hibbett D.S."/>
            <person name="Nagy L.G."/>
        </authorList>
    </citation>
    <scope>NUCLEOTIDE SEQUENCE [LARGE SCALE GENOMIC DNA]</scope>
    <source>
        <strain evidence="2 3">FP101781</strain>
    </source>
</reference>
<dbReference type="AlphaFoldDB" id="A0A4Y7T0E3"/>
<comment type="caution">
    <text evidence="2">The sequence shown here is derived from an EMBL/GenBank/DDBJ whole genome shotgun (WGS) entry which is preliminary data.</text>
</comment>
<feature type="compositionally biased region" description="Polar residues" evidence="1">
    <location>
        <begin position="115"/>
        <end position="135"/>
    </location>
</feature>
<accession>A0A4Y7T0E3</accession>